<evidence type="ECO:0000313" key="2">
    <source>
        <dbReference type="EMBL" id="KAF6431606.1"/>
    </source>
</evidence>
<feature type="region of interest" description="Disordered" evidence="1">
    <location>
        <begin position="1"/>
        <end position="58"/>
    </location>
</feature>
<keyword evidence="3" id="KW-1185">Reference proteome</keyword>
<gene>
    <name evidence="2" type="ORF">HJG63_008117</name>
</gene>
<proteinExistence type="predicted"/>
<comment type="caution">
    <text evidence="2">The sequence shown here is derived from an EMBL/GenBank/DDBJ whole genome shotgun (WGS) entry which is preliminary data.</text>
</comment>
<dbReference type="EMBL" id="JACASE010000010">
    <property type="protein sequence ID" value="KAF6431606.1"/>
    <property type="molecule type" value="Genomic_DNA"/>
</dbReference>
<evidence type="ECO:0000256" key="1">
    <source>
        <dbReference type="SAM" id="MobiDB-lite"/>
    </source>
</evidence>
<dbReference type="Proteomes" id="UP000593571">
    <property type="component" value="Unassembled WGS sequence"/>
</dbReference>
<feature type="compositionally biased region" description="Polar residues" evidence="1">
    <location>
        <begin position="1"/>
        <end position="10"/>
    </location>
</feature>
<dbReference type="AlphaFoldDB" id="A0A7J8E8H0"/>
<protein>
    <submittedName>
        <fullName evidence="2">Uncharacterized protein</fullName>
    </submittedName>
</protein>
<accession>A0A7J8E8H0</accession>
<name>A0A7J8E8H0_ROUAE</name>
<organism evidence="2 3">
    <name type="scientific">Rousettus aegyptiacus</name>
    <name type="common">Egyptian fruit bat</name>
    <name type="synonym">Pteropus aegyptiacus</name>
    <dbReference type="NCBI Taxonomy" id="9407"/>
    <lineage>
        <taxon>Eukaryota</taxon>
        <taxon>Metazoa</taxon>
        <taxon>Chordata</taxon>
        <taxon>Craniata</taxon>
        <taxon>Vertebrata</taxon>
        <taxon>Euteleostomi</taxon>
        <taxon>Mammalia</taxon>
        <taxon>Eutheria</taxon>
        <taxon>Laurasiatheria</taxon>
        <taxon>Chiroptera</taxon>
        <taxon>Yinpterochiroptera</taxon>
        <taxon>Pteropodoidea</taxon>
        <taxon>Pteropodidae</taxon>
        <taxon>Rousettinae</taxon>
        <taxon>Rousettus</taxon>
    </lineage>
</organism>
<reference evidence="2 3" key="1">
    <citation type="journal article" date="2020" name="Nature">
        <title>Six reference-quality genomes reveal evolution of bat adaptations.</title>
        <authorList>
            <person name="Jebb D."/>
            <person name="Huang Z."/>
            <person name="Pippel M."/>
            <person name="Hughes G.M."/>
            <person name="Lavrichenko K."/>
            <person name="Devanna P."/>
            <person name="Winkler S."/>
            <person name="Jermiin L.S."/>
            <person name="Skirmuntt E.C."/>
            <person name="Katzourakis A."/>
            <person name="Burkitt-Gray L."/>
            <person name="Ray D.A."/>
            <person name="Sullivan K.A.M."/>
            <person name="Roscito J.G."/>
            <person name="Kirilenko B.M."/>
            <person name="Davalos L.M."/>
            <person name="Corthals A.P."/>
            <person name="Power M.L."/>
            <person name="Jones G."/>
            <person name="Ransome R.D."/>
            <person name="Dechmann D.K.N."/>
            <person name="Locatelli A.G."/>
            <person name="Puechmaille S.J."/>
            <person name="Fedrigo O."/>
            <person name="Jarvis E.D."/>
            <person name="Hiller M."/>
            <person name="Vernes S.C."/>
            <person name="Myers E.W."/>
            <person name="Teeling E.C."/>
        </authorList>
    </citation>
    <scope>NUCLEOTIDE SEQUENCE [LARGE SCALE GENOMIC DNA]</scope>
    <source>
        <strain evidence="2">MRouAeg1</strain>
        <tissue evidence="2">Muscle</tissue>
    </source>
</reference>
<sequence>MNENVQSEGSVWSDKGCSGQGWRHGTQPSTTQGPRHRRSANTSWSLSPHLHPDTPYSAHSCPSVRWDMLAYFWIVDPQKSVHFPKKASYFLKNKTKLNFLTLEIRTGKILLSITVQIRRIQSRRVSGN</sequence>
<evidence type="ECO:0000313" key="3">
    <source>
        <dbReference type="Proteomes" id="UP000593571"/>
    </source>
</evidence>